<evidence type="ECO:0000313" key="2">
    <source>
        <dbReference type="EMBL" id="WIO46245.1"/>
    </source>
</evidence>
<protein>
    <submittedName>
        <fullName evidence="2">Phage holin family protein</fullName>
    </submittedName>
</protein>
<feature type="transmembrane region" description="Helical" evidence="1">
    <location>
        <begin position="98"/>
        <end position="119"/>
    </location>
</feature>
<organism evidence="2 3">
    <name type="scientific">Candidatus Southlakia epibionticum</name>
    <dbReference type="NCBI Taxonomy" id="3043284"/>
    <lineage>
        <taxon>Bacteria</taxon>
        <taxon>Candidatus Saccharimonadota</taxon>
        <taxon>Candidatus Saccharimonadia</taxon>
        <taxon>Candidatus Saccharimonadales</taxon>
        <taxon>Candidatus Saccharimonadaceae</taxon>
        <taxon>Candidatus Southlakia</taxon>
    </lineage>
</organism>
<accession>A0ABY8WVB6</accession>
<keyword evidence="1" id="KW-0472">Membrane</keyword>
<dbReference type="InterPro" id="IPR007165">
    <property type="entry name" value="Phage_holin_4_2"/>
</dbReference>
<dbReference type="Proteomes" id="UP001177295">
    <property type="component" value="Chromosome"/>
</dbReference>
<proteinExistence type="predicted"/>
<feature type="transmembrane region" description="Helical" evidence="1">
    <location>
        <begin position="12"/>
        <end position="31"/>
    </location>
</feature>
<evidence type="ECO:0000256" key="1">
    <source>
        <dbReference type="SAM" id="Phobius"/>
    </source>
</evidence>
<evidence type="ECO:0000313" key="3">
    <source>
        <dbReference type="Proteomes" id="UP001177295"/>
    </source>
</evidence>
<dbReference type="RefSeq" id="WP_146425215.1">
    <property type="nucleotide sequence ID" value="NZ_CP124550.1"/>
</dbReference>
<keyword evidence="3" id="KW-1185">Reference proteome</keyword>
<keyword evidence="1" id="KW-0812">Transmembrane</keyword>
<dbReference type="EMBL" id="CP124550">
    <property type="protein sequence ID" value="WIO46245.1"/>
    <property type="molecule type" value="Genomic_DNA"/>
</dbReference>
<feature type="transmembrane region" description="Helical" evidence="1">
    <location>
        <begin position="63"/>
        <end position="86"/>
    </location>
</feature>
<reference evidence="2 3" key="1">
    <citation type="journal article" date="2023" name="Cell">
        <title>Genetic manipulation of Patescibacteria provides mechanistic insights into microbial dark matter and the epibiotic lifestyle.</title>
        <authorList>
            <person name="Wang Y."/>
            <person name="Gallagher L.A."/>
            <person name="Andrade P.A."/>
            <person name="Liu A."/>
            <person name="Humphreys I.R."/>
            <person name="Turkarslan S."/>
            <person name="Cutler K.J."/>
            <person name="Arrieta-Ortiz M.L."/>
            <person name="Li Y."/>
            <person name="Radey M.C."/>
            <person name="McLean J.S."/>
            <person name="Cong Q."/>
            <person name="Baker D."/>
            <person name="Baliga N.S."/>
            <person name="Peterson S.B."/>
            <person name="Mougous J.D."/>
        </authorList>
    </citation>
    <scope>NUCLEOTIDE SEQUENCE [LARGE SCALE GENOMIC DNA]</scope>
    <source>
        <strain evidence="2 3">ML1</strain>
    </source>
</reference>
<feature type="transmembrane region" description="Helical" evidence="1">
    <location>
        <begin position="37"/>
        <end position="56"/>
    </location>
</feature>
<sequence length="130" mass="14405">MKRQFLTFILRWILNSFGLWVAVRIFGTGYSEVQISAGAPAFLIAGLIFSVVNAVLKPIVIILSLPAILITLGFFTIIVNGLMVWVSLKLAPGLQMTFWNSVLTGLVLSLVNYIVSSLLELEYTQAREED</sequence>
<dbReference type="PANTHER" id="PTHR37309">
    <property type="entry name" value="SLR0284 PROTEIN"/>
    <property type="match status" value="1"/>
</dbReference>
<keyword evidence="1" id="KW-1133">Transmembrane helix</keyword>
<dbReference type="PANTHER" id="PTHR37309:SF1">
    <property type="entry name" value="SLR0284 PROTEIN"/>
    <property type="match status" value="1"/>
</dbReference>
<gene>
    <name evidence="2" type="ORF">SEML1_0636</name>
</gene>
<dbReference type="Pfam" id="PF04020">
    <property type="entry name" value="Phage_holin_4_2"/>
    <property type="match status" value="1"/>
</dbReference>
<name>A0ABY8WVB6_9BACT</name>